<reference evidence="1 2" key="1">
    <citation type="submission" date="2020-08" db="EMBL/GenBank/DDBJ databases">
        <authorList>
            <person name="Ramaprasad A."/>
        </authorList>
    </citation>
    <scope>NUCLEOTIDE SEQUENCE [LARGE SCALE GENOMIC DNA]</scope>
</reference>
<protein>
    <submittedName>
        <fullName evidence="1">Fam-b protein</fullName>
    </submittedName>
</protein>
<dbReference type="Pfam" id="PF09592">
    <property type="entry name" value="DUF2031"/>
    <property type="match status" value="1"/>
</dbReference>
<dbReference type="AlphaFoldDB" id="A0A6V7SMS3"/>
<organism evidence="1 2">
    <name type="scientific">Plasmodium vinckei lentum</name>
    <dbReference type="NCBI Taxonomy" id="138297"/>
    <lineage>
        <taxon>Eukaryota</taxon>
        <taxon>Sar</taxon>
        <taxon>Alveolata</taxon>
        <taxon>Apicomplexa</taxon>
        <taxon>Aconoidasida</taxon>
        <taxon>Haemosporida</taxon>
        <taxon>Plasmodiidae</taxon>
        <taxon>Plasmodium</taxon>
        <taxon>Plasmodium (Vinckeia)</taxon>
    </lineage>
</organism>
<evidence type="ECO:0000313" key="1">
    <source>
        <dbReference type="EMBL" id="CAD2099590.1"/>
    </source>
</evidence>
<dbReference type="Proteomes" id="UP000515308">
    <property type="component" value="Chromosome PVLDE_13"/>
</dbReference>
<name>A0A6V7SMS3_PLAVN</name>
<dbReference type="VEuPathDB" id="PlasmoDB:PVLDE_1300190"/>
<sequence length="72" mass="8305">MVILADRDNQFDLNNFYESTLSLANQFSDYTDDDEEITNLRNIIDSRIKKHKGSNILPNLNNVDEKNENGNS</sequence>
<gene>
    <name evidence="1" type="ORF">PVLDE_1300190</name>
</gene>
<evidence type="ECO:0000313" key="2">
    <source>
        <dbReference type="Proteomes" id="UP000515308"/>
    </source>
</evidence>
<dbReference type="InterPro" id="IPR006484">
    <property type="entry name" value="PYST_B"/>
</dbReference>
<accession>A0A6V7SMS3</accession>
<dbReference type="EMBL" id="LR865375">
    <property type="protein sequence ID" value="CAD2099590.1"/>
    <property type="molecule type" value="Genomic_DNA"/>
</dbReference>
<proteinExistence type="predicted"/>